<evidence type="ECO:0000256" key="1">
    <source>
        <dbReference type="SAM" id="MobiDB-lite"/>
    </source>
</evidence>
<name>E5A1P7_LEPMJ</name>
<protein>
    <submittedName>
        <fullName evidence="2">Predicted protein</fullName>
    </submittedName>
</protein>
<evidence type="ECO:0000313" key="3">
    <source>
        <dbReference type="Proteomes" id="UP000002668"/>
    </source>
</evidence>
<accession>E5A1P7</accession>
<dbReference type="VEuPathDB" id="FungiDB:LEMA_uP090230.1"/>
<reference evidence="3" key="1">
    <citation type="journal article" date="2011" name="Nat. Commun.">
        <title>Effector diversification within compartments of the Leptosphaeria maculans genome affected by Repeat-Induced Point mutations.</title>
        <authorList>
            <person name="Rouxel T."/>
            <person name="Grandaubert J."/>
            <person name="Hane J.K."/>
            <person name="Hoede C."/>
            <person name="van de Wouw A.P."/>
            <person name="Couloux A."/>
            <person name="Dominguez V."/>
            <person name="Anthouard V."/>
            <person name="Bally P."/>
            <person name="Bourras S."/>
            <person name="Cozijnsen A.J."/>
            <person name="Ciuffetti L.M."/>
            <person name="Degrave A."/>
            <person name="Dilmaghani A."/>
            <person name="Duret L."/>
            <person name="Fudal I."/>
            <person name="Goodwin S.B."/>
            <person name="Gout L."/>
            <person name="Glaser N."/>
            <person name="Linglin J."/>
            <person name="Kema G.H.J."/>
            <person name="Lapalu N."/>
            <person name="Lawrence C.B."/>
            <person name="May K."/>
            <person name="Meyer M."/>
            <person name="Ollivier B."/>
            <person name="Poulain J."/>
            <person name="Schoch C.L."/>
            <person name="Simon A."/>
            <person name="Spatafora J.W."/>
            <person name="Stachowiak A."/>
            <person name="Turgeon B.G."/>
            <person name="Tyler B.M."/>
            <person name="Vincent D."/>
            <person name="Weissenbach J."/>
            <person name="Amselem J."/>
            <person name="Quesneville H."/>
            <person name="Oliver R.P."/>
            <person name="Wincker P."/>
            <person name="Balesdent M.-H."/>
            <person name="Howlett B.J."/>
        </authorList>
    </citation>
    <scope>NUCLEOTIDE SEQUENCE [LARGE SCALE GENOMIC DNA]</scope>
    <source>
        <strain evidence="3">JN3 / isolate v23.1.3 / race Av1-4-5-6-7-8</strain>
    </source>
</reference>
<sequence length="52" mass="5887">MFQNGFQNKPWKRDADEPSGKGTVQVRSTKALESLESTLHLRNKSSTIQHDS</sequence>
<gene>
    <name evidence="2" type="ORF">LEMA_uP090230.1</name>
</gene>
<dbReference type="AlphaFoldDB" id="E5A1P7"/>
<dbReference type="EMBL" id="FP929132">
    <property type="protein sequence ID" value="CBX97614.1"/>
    <property type="molecule type" value="Genomic_DNA"/>
</dbReference>
<feature type="region of interest" description="Disordered" evidence="1">
    <location>
        <begin position="1"/>
        <end position="25"/>
    </location>
</feature>
<dbReference type="InParanoid" id="E5A1P7"/>
<dbReference type="Proteomes" id="UP000002668">
    <property type="component" value="Genome"/>
</dbReference>
<dbReference type="HOGENOM" id="CLU_3087678_0_0_1"/>
<proteinExistence type="predicted"/>
<keyword evidence="3" id="KW-1185">Reference proteome</keyword>
<organism evidence="3">
    <name type="scientific">Leptosphaeria maculans (strain JN3 / isolate v23.1.3 / race Av1-4-5-6-7-8)</name>
    <name type="common">Blackleg fungus</name>
    <name type="synonym">Phoma lingam</name>
    <dbReference type="NCBI Taxonomy" id="985895"/>
    <lineage>
        <taxon>Eukaryota</taxon>
        <taxon>Fungi</taxon>
        <taxon>Dikarya</taxon>
        <taxon>Ascomycota</taxon>
        <taxon>Pezizomycotina</taxon>
        <taxon>Dothideomycetes</taxon>
        <taxon>Pleosporomycetidae</taxon>
        <taxon>Pleosporales</taxon>
        <taxon>Pleosporineae</taxon>
        <taxon>Leptosphaeriaceae</taxon>
        <taxon>Plenodomus</taxon>
        <taxon>Plenodomus lingam/Leptosphaeria maculans species complex</taxon>
    </lineage>
</organism>
<evidence type="ECO:0000313" key="2">
    <source>
        <dbReference type="EMBL" id="CBX97614.1"/>
    </source>
</evidence>